<accession>A0A656QH70</accession>
<name>A0A656QH70_9BURK</name>
<evidence type="ECO:0000313" key="2">
    <source>
        <dbReference type="Proteomes" id="UP000027451"/>
    </source>
</evidence>
<organism evidence="1 2">
    <name type="scientific">Caballeronia zhejiangensis</name>
    <dbReference type="NCBI Taxonomy" id="871203"/>
    <lineage>
        <taxon>Bacteria</taxon>
        <taxon>Pseudomonadati</taxon>
        <taxon>Pseudomonadota</taxon>
        <taxon>Betaproteobacteria</taxon>
        <taxon>Burkholderiales</taxon>
        <taxon>Burkholderiaceae</taxon>
        <taxon>Caballeronia</taxon>
    </lineage>
</organism>
<sequence>MEGSPAAGLCNDLNSCRAPEFGVDNDICDISHPIDLLASSKMIAHFPRQNHILAAKCASMNDPAF</sequence>
<evidence type="ECO:0000313" key="1">
    <source>
        <dbReference type="EMBL" id="KDR28192.1"/>
    </source>
</evidence>
<dbReference type="Proteomes" id="UP000027451">
    <property type="component" value="Unassembled WGS sequence"/>
</dbReference>
<reference evidence="1 2" key="1">
    <citation type="submission" date="2014-03" db="EMBL/GenBank/DDBJ databases">
        <title>Draft Genome Sequences of Four Burkholderia Strains.</title>
        <authorList>
            <person name="Liu X.Y."/>
            <person name="Li C.X."/>
            <person name="Xu J.H."/>
        </authorList>
    </citation>
    <scope>NUCLEOTIDE SEQUENCE [LARGE SCALE GENOMIC DNA]</scope>
    <source>
        <strain evidence="1 2">OP-1</strain>
    </source>
</reference>
<dbReference type="EMBL" id="JFHD01000020">
    <property type="protein sequence ID" value="KDR28192.1"/>
    <property type="molecule type" value="Genomic_DNA"/>
</dbReference>
<comment type="caution">
    <text evidence="1">The sequence shown here is derived from an EMBL/GenBank/DDBJ whole genome shotgun (WGS) entry which is preliminary data.</text>
</comment>
<gene>
    <name evidence="1" type="ORF">BG60_14780</name>
</gene>
<dbReference type="RefSeq" id="WP_034473045.1">
    <property type="nucleotide sequence ID" value="NZ_JFHD01000020.1"/>
</dbReference>
<protein>
    <submittedName>
        <fullName evidence="1">Uncharacterized protein</fullName>
    </submittedName>
</protein>
<keyword evidence="2" id="KW-1185">Reference proteome</keyword>
<proteinExistence type="predicted"/>
<dbReference type="AlphaFoldDB" id="A0A656QH70"/>